<dbReference type="Proteomes" id="UP000001239">
    <property type="component" value="Segment"/>
</dbReference>
<reference evidence="1 2" key="4">
    <citation type="journal article" date="2005" name="J. Mol. Biol.">
        <title>Genome comparison of Pseudomonas aeruginosa large phages.</title>
        <authorList>
            <person name="Hertveldt K."/>
            <person name="Lavigne R."/>
            <person name="Pleteneva E."/>
            <person name="Sernova N."/>
            <person name="Kurochkina L."/>
            <person name="Korchevskii R."/>
            <person name="Robben J."/>
            <person name="Mesyanzhinov V."/>
            <person name="Krylov V.N."/>
            <person name="Volckaert G."/>
        </authorList>
    </citation>
    <scope>NUCLEOTIDE SEQUENCE</scope>
</reference>
<organism evidence="1 2">
    <name type="scientific">Pseudomonas phage EL</name>
    <dbReference type="NCBI Taxonomy" id="273133"/>
    <lineage>
        <taxon>Viruses</taxon>
        <taxon>Duplodnaviria</taxon>
        <taxon>Heunggongvirae</taxon>
        <taxon>Uroviricota</taxon>
        <taxon>Caudoviricetes</taxon>
        <taxon>Chimalliviridae</taxon>
        <taxon>Elvirus</taxon>
        <taxon>Elvirus EL</taxon>
    </lineage>
</organism>
<accession>Q2Z0Q4</accession>
<dbReference type="OrthoDB" id="33473at10239"/>
<proteinExistence type="predicted"/>
<evidence type="ECO:0000313" key="2">
    <source>
        <dbReference type="Proteomes" id="UP000001239"/>
    </source>
</evidence>
<keyword evidence="2" id="KW-1185">Reference proteome</keyword>
<name>Q2Z0Q4_9CAUD</name>
<dbReference type="RefSeq" id="YP_418210.1">
    <property type="nucleotide sequence ID" value="NC_007623.1"/>
</dbReference>
<reference evidence="1 2" key="2">
    <citation type="journal article" date="2003" name="Res. Microbiol.">
        <title>Myoviridae bacteriophages of Pseudomonas aeruginosa: a long and complex evolutionary pathway.</title>
        <authorList>
            <person name="Krylov V.N."/>
            <person name="Pleteneva E.A."/>
            <person name="Bourkalsteva M.V."/>
            <person name="Shaburova O.V."/>
            <person name="Volckaert G."/>
            <person name="Sykilinda N.N."/>
            <person name="Kurochkina L.P."/>
            <person name="Mesyanzhinov V.V."/>
        </authorList>
    </citation>
    <scope>NUCLEOTIDE SEQUENCE [LARGE SCALE GENOMIC DNA]</scope>
</reference>
<evidence type="ECO:0000313" key="1">
    <source>
        <dbReference type="EMBL" id="CAG27271.1"/>
    </source>
</evidence>
<dbReference type="EMBL" id="AJ697969">
    <property type="protein sequence ID" value="CAG27271.1"/>
    <property type="molecule type" value="Genomic_DNA"/>
</dbReference>
<dbReference type="GeneID" id="5176655"/>
<dbReference type="KEGG" id="vg:5176655"/>
<reference evidence="1 2" key="3">
    <citation type="journal article" date="2004" name="Bioinformatics">
        <title>PHIRE, a deterministic approach to reveal regulatory elements in bacteriophage genomes.</title>
        <authorList>
            <person name="Lavigne R."/>
            <person name="Sun W.D."/>
            <person name="Volckaert G."/>
        </authorList>
    </citation>
    <scope>NUCLEOTIDE SEQUENCE [LARGE SCALE GENOMIC DNA]</scope>
</reference>
<sequence>MNRVLTAYADVDSLFDYRRGLIQKWLTRDMAVSDENSLSDEAFAAYQEKRRLQGDTLWELHIEKNYRERRMDTFNYPFFGFTRQIFRELYQKRSLRDWGYGYYPTGFLSNFVKVIIEHEQLTDKPIEIKGVTLTINCFPYVMDTALKEELIEHVKTRLGYRVEVKTVDDDIINATPSYYRQFDYVFKYDFLLNEDYKSFFENVGKPPIPDTAFLVPDLLVQETEYLEGSIYDRIFAQSIALAPVLKLIPINKGFYDYLTE</sequence>
<reference evidence="1 2" key="1">
    <citation type="journal article" date="2002" name="Genetika">
        <title>Phenogenetic characterization of a group of giant Phi KZ-like bacteriophages of Pseudomonas aeruginosa].</title>
        <authorList>
            <person name="Burkal'tseva M.V."/>
            <person name="Krylov V.N."/>
            <person name="Pleteneva E.A."/>
            <person name="Shaburova O.V."/>
            <person name="Krylov S.V."/>
            <person name="Volckaert G."/>
            <person name="Sykilinda N.N."/>
            <person name="Kurochkina L.P."/>
            <person name="Mesyanzhinov V.V."/>
        </authorList>
    </citation>
    <scope>NUCLEOTIDE SEQUENCE [LARGE SCALE GENOMIC DNA]</scope>
</reference>
<protein>
    <submittedName>
        <fullName evidence="1">Uncharacterized protein</fullName>
    </submittedName>
</protein>